<proteinExistence type="predicted"/>
<dbReference type="EMBL" id="VSSQ01011238">
    <property type="protein sequence ID" value="MPM46346.1"/>
    <property type="molecule type" value="Genomic_DNA"/>
</dbReference>
<dbReference type="AlphaFoldDB" id="A0A645A0A2"/>
<evidence type="ECO:0000313" key="1">
    <source>
        <dbReference type="EMBL" id="MPM46346.1"/>
    </source>
</evidence>
<accession>A0A645A0A2</accession>
<protein>
    <submittedName>
        <fullName evidence="1">Uncharacterized protein</fullName>
    </submittedName>
</protein>
<gene>
    <name evidence="1" type="ORF">SDC9_93044</name>
</gene>
<comment type="caution">
    <text evidence="1">The sequence shown here is derived from an EMBL/GenBank/DDBJ whole genome shotgun (WGS) entry which is preliminary data.</text>
</comment>
<sequence>MARGPGGIDHQIDERVVDGAGAGQAQHACAVGAALELDTDVVDGRCVLESLGPVDIRRCGRSLQRLCLCGGNLR</sequence>
<reference evidence="1" key="1">
    <citation type="submission" date="2019-08" db="EMBL/GenBank/DDBJ databases">
        <authorList>
            <person name="Kucharzyk K."/>
            <person name="Murdoch R.W."/>
            <person name="Higgins S."/>
            <person name="Loffler F."/>
        </authorList>
    </citation>
    <scope>NUCLEOTIDE SEQUENCE</scope>
</reference>
<name>A0A645A0A2_9ZZZZ</name>
<organism evidence="1">
    <name type="scientific">bioreactor metagenome</name>
    <dbReference type="NCBI Taxonomy" id="1076179"/>
    <lineage>
        <taxon>unclassified sequences</taxon>
        <taxon>metagenomes</taxon>
        <taxon>ecological metagenomes</taxon>
    </lineage>
</organism>